<reference evidence="1" key="2">
    <citation type="submission" date="2022-10" db="EMBL/GenBank/DDBJ databases">
        <authorList>
            <person name="Trinh H.N."/>
        </authorList>
    </citation>
    <scope>NUCLEOTIDE SEQUENCE</scope>
    <source>
        <strain evidence="1">RN2-1</strain>
    </source>
</reference>
<organism evidence="1 2">
    <name type="scientific">Limobrevibacterium gyesilva</name>
    <dbReference type="NCBI Taxonomy" id="2991712"/>
    <lineage>
        <taxon>Bacteria</taxon>
        <taxon>Pseudomonadati</taxon>
        <taxon>Pseudomonadota</taxon>
        <taxon>Alphaproteobacteria</taxon>
        <taxon>Acetobacterales</taxon>
        <taxon>Acetobacteraceae</taxon>
        <taxon>Limobrevibacterium</taxon>
    </lineage>
</organism>
<accession>A0AA41YMS5</accession>
<comment type="caution">
    <text evidence="1">The sequence shown here is derived from an EMBL/GenBank/DDBJ whole genome shotgun (WGS) entry which is preliminary data.</text>
</comment>
<evidence type="ECO:0000313" key="2">
    <source>
        <dbReference type="Proteomes" id="UP001165679"/>
    </source>
</evidence>
<proteinExistence type="predicted"/>
<dbReference type="EMBL" id="JAPDNT010000018">
    <property type="protein sequence ID" value="MCW3476379.1"/>
    <property type="molecule type" value="Genomic_DNA"/>
</dbReference>
<name>A0AA41YMS5_9PROT</name>
<dbReference type="Proteomes" id="UP001165679">
    <property type="component" value="Unassembled WGS sequence"/>
</dbReference>
<dbReference type="InterPro" id="IPR011335">
    <property type="entry name" value="Restrct_endonuc-II-like"/>
</dbReference>
<protein>
    <submittedName>
        <fullName evidence="1">NERD domain-containing protein</fullName>
    </submittedName>
</protein>
<evidence type="ECO:0000313" key="1">
    <source>
        <dbReference type="EMBL" id="MCW3476379.1"/>
    </source>
</evidence>
<sequence length="746" mass="83904">MTHPKMTPPENLPQKLKENLVKQALKAFAWSEFRQHLLMVDLDEDGLSELLGHIRRSTDFLIKRPDEAREAARSAFVEELRKFLEKQFGTDAAALLGDEIAVIQQIEAGYREILRTQAATVAAKLRPDTQASAALSRSAYAYHELMEAVHTATTRRKELTLQSFRIKRTDGSSYSPDGVLAGIVDITTMTLMLLGHRYKWFDAQKFLVLPKLPDVTEDEVYKAGLTEALAVSWRHWERMEQRCRYFGGELKVFTAGNLPAWAPEGTDTAIQYDHISSGEFFDYLANERLNDRLIQTFHEMALQTNMQAKASGIFGPLGLPPGPFVSAQEAHSGVSLCEILGYSIVDDRERPRGLRLIEWIRGYATLQCLAEERYARDGESGLCFIVPRETLIATLDRVGLKDGAAETFIDQASLRASSRDLFDQPLIRMQGGSLLLFAAGILNADPARVTLSAIGNQSQQPGQSQQLGRKGKAFEQETLRFFEQQGFAAKSFKFKRDGEEFEYDVVVPWDDHIFVLECKNRALSGHNPAAAYYFALEIVAAIEQVKRLAYALVEYSDVVLERTGIDVAGKTIVPCVVNSLPYAMKGDHNGVYVTDASGLKRFFQERYFHIVRPHHLKGKAATILHRTAMKALWKGDKPTPTDLVAYLRDPLQLQLMIGHAKKNPHHFGLGERTVVAVADLSHEEMTTASMAKLFSIDEKWVGREAQAVSRAIRKAMRIHDERFVQKAARAWREQQKRSRRNPAAIG</sequence>
<dbReference type="SUPFAM" id="SSF52980">
    <property type="entry name" value="Restriction endonuclease-like"/>
    <property type="match status" value="1"/>
</dbReference>
<gene>
    <name evidence="1" type="ORF">OL599_17560</name>
</gene>
<dbReference type="AlphaFoldDB" id="A0AA41YMS5"/>
<reference evidence="1" key="1">
    <citation type="submission" date="2022-09" db="EMBL/GenBank/DDBJ databases">
        <title>Rhodovastum sp. nov. RN2-1 isolated from soil in Seongnam, South Korea.</title>
        <authorList>
            <person name="Le N.T."/>
        </authorList>
    </citation>
    <scope>NUCLEOTIDE SEQUENCE</scope>
    <source>
        <strain evidence="1">RN2-1</strain>
    </source>
</reference>
<keyword evidence="2" id="KW-1185">Reference proteome</keyword>